<keyword evidence="2" id="KW-1185">Reference proteome</keyword>
<comment type="caution">
    <text evidence="1">The sequence shown here is derived from an EMBL/GenBank/DDBJ whole genome shotgun (WGS) entry which is preliminary data.</text>
</comment>
<protein>
    <submittedName>
        <fullName evidence="1">Uncharacterized protein</fullName>
    </submittedName>
</protein>
<reference evidence="1 2" key="1">
    <citation type="submission" date="2019-09" db="EMBL/GenBank/DDBJ databases">
        <title>Actinomadura physcomitrii sp. nov., a novel actinomycete isolated from moss [Physcomitrium sphaericum (Ludw) Fuernr].</title>
        <authorList>
            <person name="Zhuang X."/>
            <person name="Liu C."/>
        </authorList>
    </citation>
    <scope>NUCLEOTIDE SEQUENCE [LARGE SCALE GENOMIC DNA]</scope>
    <source>
        <strain evidence="1 2">HMC1</strain>
    </source>
</reference>
<name>A0A6H9YNF9_9ACTN</name>
<gene>
    <name evidence="1" type="ORF">F8566_17185</name>
</gene>
<proteinExistence type="predicted"/>
<evidence type="ECO:0000313" key="1">
    <source>
        <dbReference type="EMBL" id="KAB2348514.1"/>
    </source>
</evidence>
<accession>A0A6H9YNF9</accession>
<dbReference type="Proteomes" id="UP000468735">
    <property type="component" value="Unassembled WGS sequence"/>
</dbReference>
<dbReference type="OrthoDB" id="3539696at2"/>
<dbReference type="EMBL" id="WBMT01000007">
    <property type="protein sequence ID" value="KAB2348514.1"/>
    <property type="molecule type" value="Genomic_DNA"/>
</dbReference>
<organism evidence="1 2">
    <name type="scientific">Actinomadura rudentiformis</name>
    <dbReference type="NCBI Taxonomy" id="359158"/>
    <lineage>
        <taxon>Bacteria</taxon>
        <taxon>Bacillati</taxon>
        <taxon>Actinomycetota</taxon>
        <taxon>Actinomycetes</taxon>
        <taxon>Streptosporangiales</taxon>
        <taxon>Thermomonosporaceae</taxon>
        <taxon>Actinomadura</taxon>
    </lineage>
</organism>
<dbReference type="RefSeq" id="WP_151561242.1">
    <property type="nucleotide sequence ID" value="NZ_WBMT01000007.1"/>
</dbReference>
<dbReference type="AlphaFoldDB" id="A0A6H9YNF9"/>
<evidence type="ECO:0000313" key="2">
    <source>
        <dbReference type="Proteomes" id="UP000468735"/>
    </source>
</evidence>
<sequence>MERSPWIVSTPFAKEHYGRGIEEGCEVAAEALLALLDIRGLQVSAAERERITSCRDVDQLRKWIEQAKTTVETADLFC</sequence>